<organism evidence="4 5">
    <name type="scientific">Prymnesium parvum</name>
    <name type="common">Toxic golden alga</name>
    <dbReference type="NCBI Taxonomy" id="97485"/>
    <lineage>
        <taxon>Eukaryota</taxon>
        <taxon>Haptista</taxon>
        <taxon>Haptophyta</taxon>
        <taxon>Prymnesiophyceae</taxon>
        <taxon>Prymnesiales</taxon>
        <taxon>Prymnesiaceae</taxon>
        <taxon>Prymnesium</taxon>
    </lineage>
</organism>
<dbReference type="AlphaFoldDB" id="A0AB34K5D1"/>
<dbReference type="InterPro" id="IPR043543">
    <property type="entry name" value="PAPPA/PAPPA2"/>
</dbReference>
<feature type="domain" description="LamG-like jellyroll fold" evidence="3">
    <location>
        <begin position="297"/>
        <end position="444"/>
    </location>
</feature>
<dbReference type="GO" id="GO:0005615">
    <property type="term" value="C:extracellular space"/>
    <property type="evidence" value="ECO:0007669"/>
    <property type="project" value="TreeGrafter"/>
</dbReference>
<dbReference type="InterPro" id="IPR006558">
    <property type="entry name" value="LamG-like"/>
</dbReference>
<protein>
    <recommendedName>
        <fullName evidence="3">LamG-like jellyroll fold domain-containing protein</fullName>
    </recommendedName>
</protein>
<evidence type="ECO:0000313" key="5">
    <source>
        <dbReference type="Proteomes" id="UP001515480"/>
    </source>
</evidence>
<dbReference type="SMART" id="SM00560">
    <property type="entry name" value="LamGL"/>
    <property type="match status" value="2"/>
</dbReference>
<dbReference type="GO" id="GO:0004222">
    <property type="term" value="F:metalloendopeptidase activity"/>
    <property type="evidence" value="ECO:0007669"/>
    <property type="project" value="TreeGrafter"/>
</dbReference>
<comment type="caution">
    <text evidence="4">The sequence shown here is derived from an EMBL/GenBank/DDBJ whole genome shotgun (WGS) entry which is preliminary data.</text>
</comment>
<gene>
    <name evidence="4" type="ORF">AB1Y20_000637</name>
</gene>
<keyword evidence="5" id="KW-1185">Reference proteome</keyword>
<dbReference type="GO" id="GO:0007166">
    <property type="term" value="P:cell surface receptor signaling pathway"/>
    <property type="evidence" value="ECO:0007669"/>
    <property type="project" value="TreeGrafter"/>
</dbReference>
<accession>A0AB34K5D1</accession>
<evidence type="ECO:0000259" key="3">
    <source>
        <dbReference type="SMART" id="SM00560"/>
    </source>
</evidence>
<dbReference type="InterPro" id="IPR013320">
    <property type="entry name" value="ConA-like_dom_sf"/>
</dbReference>
<name>A0AB34K5D1_PRYPA</name>
<dbReference type="PANTHER" id="PTHR46130:SF3">
    <property type="entry name" value="CHROMOSOME UNDETERMINED SCAFFOLD_33, WHOLE GENOME SHOTGUN SEQUENCE"/>
    <property type="match status" value="1"/>
</dbReference>
<evidence type="ECO:0000256" key="2">
    <source>
        <dbReference type="ARBA" id="ARBA00023157"/>
    </source>
</evidence>
<sequence length="890" mass="99965">MIHASNKRALELCHFDATKHLYLEGSEGALSFGESAPFATEIHFYCEPNSDPIEPPGHQQGPAQWHGHQVLLSKFNGCVSGEYRIGLDAQRHVIFQREVSPWIVTTTDVIPLHEWHSIVCTYDGHFMRIYIDCRQAAHIACGPQKTDLTSPTMLGADLCGYATAHHFEGYISEVSLWQRSLDAAEVKQLATSNPLNSKTLNKDLIGYWCMYQRADMGSKVRNGVRLAGDQQFHGVYLREGTPLLDRWRSWLANSGEALPRASRPIPGNHMGPLFGRKEAIYFGITGSASRLSFGGVAPFTLAVQFCPTTSLGARPVTPGDIDGQFPGAMTLLSKFHVGLRGEYRLGLDASLRPFFHREVEPWDLVAAHPVLPNEWHELHATYDGSTMRLYVDRRLAATAKSGAQFTDQVTPVLIGAEFGKERIESHFEGHISEVRIWNRALSADEVPHTFSQSQQKAPAVLNRGLLAQWRPLDANLDEPDARLTVFNAVATRCNSITCMDAVLKRNLLISPLEISLRGGVRAVVVELGSVTARSAQWRRGIQMVGVKDAFKHYCYMGTSVALQKSLLQALDLHAHQLISQRLQDVHDPNDYTLKKLHADMRQKLADVRGRGSVLYREWFFHNPISHLRECDGDRCEFWRFRFPARREMAMKAFVQECAIRFPPTDAGPLIVSSFGSGLLFQEFTHCCKLVQMGYKQIRLILVDTAYSPWKQKYLMRDGSCRIYVQSAPELHPEMLRPAPTYPAPGTSKEALDNAATNAVNNAISFVLYNEAIYQFIQWFATEPEVDLQVLVYDSVDAYIADCQLSPSECMAHVCSAIDYKDNDKLLEDFVNHMAGNTLRSDGVCVKLVTRYGETLPGVFIEDRNRVLLQTYPLDAGCESHFEARCHECEM</sequence>
<proteinExistence type="predicted"/>
<dbReference type="EMBL" id="JBGBPQ010000001">
    <property type="protein sequence ID" value="KAL1529698.1"/>
    <property type="molecule type" value="Genomic_DNA"/>
</dbReference>
<dbReference type="GO" id="GO:0006508">
    <property type="term" value="P:proteolysis"/>
    <property type="evidence" value="ECO:0007669"/>
    <property type="project" value="TreeGrafter"/>
</dbReference>
<dbReference type="Proteomes" id="UP001515480">
    <property type="component" value="Unassembled WGS sequence"/>
</dbReference>
<feature type="domain" description="LamG-like jellyroll fold" evidence="3">
    <location>
        <begin position="62"/>
        <end position="184"/>
    </location>
</feature>
<evidence type="ECO:0000256" key="1">
    <source>
        <dbReference type="ARBA" id="ARBA00022729"/>
    </source>
</evidence>
<dbReference type="PANTHER" id="PTHR46130">
    <property type="entry name" value="LAMGL DOMAIN-CONTAINING PROTEIN"/>
    <property type="match status" value="1"/>
</dbReference>
<reference evidence="4 5" key="1">
    <citation type="journal article" date="2024" name="Science">
        <title>Giant polyketide synthase enzymes in the biosynthesis of giant marine polyether toxins.</title>
        <authorList>
            <person name="Fallon T.R."/>
            <person name="Shende V.V."/>
            <person name="Wierzbicki I.H."/>
            <person name="Pendleton A.L."/>
            <person name="Watervoot N.F."/>
            <person name="Auber R.P."/>
            <person name="Gonzalez D.J."/>
            <person name="Wisecaver J.H."/>
            <person name="Moore B.S."/>
        </authorList>
    </citation>
    <scope>NUCLEOTIDE SEQUENCE [LARGE SCALE GENOMIC DNA]</scope>
    <source>
        <strain evidence="4 5">12B1</strain>
    </source>
</reference>
<keyword evidence="1" id="KW-0732">Signal</keyword>
<evidence type="ECO:0000313" key="4">
    <source>
        <dbReference type="EMBL" id="KAL1529698.1"/>
    </source>
</evidence>
<dbReference type="Pfam" id="PF13385">
    <property type="entry name" value="Laminin_G_3"/>
    <property type="match status" value="2"/>
</dbReference>
<dbReference type="SUPFAM" id="SSF49899">
    <property type="entry name" value="Concanavalin A-like lectins/glucanases"/>
    <property type="match status" value="2"/>
</dbReference>
<dbReference type="Gene3D" id="2.60.120.200">
    <property type="match status" value="2"/>
</dbReference>
<keyword evidence="2" id="KW-1015">Disulfide bond</keyword>